<gene>
    <name evidence="1" type="ORF">VP01_1377g2</name>
</gene>
<name>A0A0L6VM21_9BASI</name>
<organism evidence="1 2">
    <name type="scientific">Puccinia sorghi</name>
    <dbReference type="NCBI Taxonomy" id="27349"/>
    <lineage>
        <taxon>Eukaryota</taxon>
        <taxon>Fungi</taxon>
        <taxon>Dikarya</taxon>
        <taxon>Basidiomycota</taxon>
        <taxon>Pucciniomycotina</taxon>
        <taxon>Pucciniomycetes</taxon>
        <taxon>Pucciniales</taxon>
        <taxon>Pucciniaceae</taxon>
        <taxon>Puccinia</taxon>
    </lineage>
</organism>
<keyword evidence="2" id="KW-1185">Reference proteome</keyword>
<proteinExistence type="predicted"/>
<dbReference type="EMBL" id="LAVV01004198">
    <property type="protein sequence ID" value="KNZ61622.1"/>
    <property type="molecule type" value="Genomic_DNA"/>
</dbReference>
<evidence type="ECO:0000313" key="1">
    <source>
        <dbReference type="EMBL" id="KNZ61622.1"/>
    </source>
</evidence>
<dbReference type="AlphaFoldDB" id="A0A0L6VM21"/>
<evidence type="ECO:0000313" key="2">
    <source>
        <dbReference type="Proteomes" id="UP000037035"/>
    </source>
</evidence>
<comment type="caution">
    <text evidence="1">The sequence shown here is derived from an EMBL/GenBank/DDBJ whole genome shotgun (WGS) entry which is preliminary data.</text>
</comment>
<accession>A0A0L6VM21</accession>
<sequence length="524" mass="60643">MLIGLPSWLEVGCGYAHTHFGPEYKYKLPAGDILRQKRKITHPHCCSIYMATNGSSQNPRSDCQMRCQANRGIGELSMWIRYTGPGSQPIFPIHLPMIQGRLGRCMSGCHVDWRLDWLHAPSCCRHWKHRQQSCWWLRQWGSIFGIIQEVVIFNKVAEVKWNVSEVRVRGLQWQLLVGFTKKAIWLQVDSIYLSNTSKIFANKQKLIANLVQRVIGLIWSGKTGCWHGLVTRLHINTTVVGRGWCSDKVAQTCAMIITVIRGCCLALIAIHSAAIRILSTKLRFFFHHPFTNQLCQNLERFHITHINLHYHVCLLHLGWVLHLDLNLLEHDPTGIIHRFICNLCKGWLMANVRNHVCTPLHQELKNLSFDKRQFDGGSEEDEDFLTYPMVKSPFSDCVSDIDLRELAEVVELFKVENLDRSDDSSEDLVAKLLWEEIEETKSVKNAERISIDDVPDKEKANEDQFKWHPYGSQERGIREKSALQIDLAFMRKCVHWWTSFIYIYPIGPLCSKTRQVFVKHSTYS</sequence>
<dbReference type="VEuPathDB" id="FungiDB:VP01_1377g2"/>
<reference evidence="1 2" key="1">
    <citation type="submission" date="2015-08" db="EMBL/GenBank/DDBJ databases">
        <title>Next Generation Sequencing and Analysis of the Genome of Puccinia sorghi L Schw, the Causal Agent of Maize Common Rust.</title>
        <authorList>
            <person name="Rochi L."/>
            <person name="Burguener G."/>
            <person name="Darino M."/>
            <person name="Turjanski A."/>
            <person name="Kreff E."/>
            <person name="Dieguez M.J."/>
            <person name="Sacco F."/>
        </authorList>
    </citation>
    <scope>NUCLEOTIDE SEQUENCE [LARGE SCALE GENOMIC DNA]</scope>
    <source>
        <strain evidence="1 2">RO10H11247</strain>
    </source>
</reference>
<dbReference type="Proteomes" id="UP000037035">
    <property type="component" value="Unassembled WGS sequence"/>
</dbReference>
<protein>
    <submittedName>
        <fullName evidence="1">Uncharacterized protein</fullName>
    </submittedName>
</protein>